<dbReference type="InterPro" id="IPR056789">
    <property type="entry name" value="LRR_R13L1-DRL21"/>
</dbReference>
<gene>
    <name evidence="2" type="ORF">Tsubulata_013244</name>
</gene>
<protein>
    <recommendedName>
        <fullName evidence="1">R13L1/DRL21-like LRR repeat region domain-containing protein</fullName>
    </recommendedName>
</protein>
<proteinExistence type="predicted"/>
<evidence type="ECO:0000313" key="2">
    <source>
        <dbReference type="EMBL" id="KAJ4828522.1"/>
    </source>
</evidence>
<reference evidence="2" key="1">
    <citation type="submission" date="2022-02" db="EMBL/GenBank/DDBJ databases">
        <authorList>
            <person name="Henning P.M."/>
            <person name="McCubbin A.G."/>
            <person name="Shore J.S."/>
        </authorList>
    </citation>
    <scope>NUCLEOTIDE SEQUENCE</scope>
    <source>
        <strain evidence="2">F60SS</strain>
        <tissue evidence="2">Leaves</tissue>
    </source>
</reference>
<dbReference type="Proteomes" id="UP001141552">
    <property type="component" value="Unassembled WGS sequence"/>
</dbReference>
<comment type="caution">
    <text evidence="2">The sequence shown here is derived from an EMBL/GenBank/DDBJ whole genome shotgun (WGS) entry which is preliminary data.</text>
</comment>
<organism evidence="2 3">
    <name type="scientific">Turnera subulata</name>
    <dbReference type="NCBI Taxonomy" id="218843"/>
    <lineage>
        <taxon>Eukaryota</taxon>
        <taxon>Viridiplantae</taxon>
        <taxon>Streptophyta</taxon>
        <taxon>Embryophyta</taxon>
        <taxon>Tracheophyta</taxon>
        <taxon>Spermatophyta</taxon>
        <taxon>Magnoliopsida</taxon>
        <taxon>eudicotyledons</taxon>
        <taxon>Gunneridae</taxon>
        <taxon>Pentapetalae</taxon>
        <taxon>rosids</taxon>
        <taxon>fabids</taxon>
        <taxon>Malpighiales</taxon>
        <taxon>Passifloraceae</taxon>
        <taxon>Turnera</taxon>
    </lineage>
</organism>
<accession>A0A9Q0FC19</accession>
<keyword evidence="3" id="KW-1185">Reference proteome</keyword>
<dbReference type="AlphaFoldDB" id="A0A9Q0FC19"/>
<reference evidence="2" key="2">
    <citation type="journal article" date="2023" name="Plants (Basel)">
        <title>Annotation of the Turnera subulata (Passifloraceae) Draft Genome Reveals the S-Locus Evolved after the Divergence of Turneroideae from Passifloroideae in a Stepwise Manner.</title>
        <authorList>
            <person name="Henning P.M."/>
            <person name="Roalson E.H."/>
            <person name="Mir W."/>
            <person name="McCubbin A.G."/>
            <person name="Shore J.S."/>
        </authorList>
    </citation>
    <scope>NUCLEOTIDE SEQUENCE</scope>
    <source>
        <strain evidence="2">F60SS</strain>
    </source>
</reference>
<dbReference type="PANTHER" id="PTHR47186">
    <property type="entry name" value="LEUCINE-RICH REPEAT-CONTAINING PROTEIN 57"/>
    <property type="match status" value="1"/>
</dbReference>
<dbReference type="Gene3D" id="3.80.10.10">
    <property type="entry name" value="Ribonuclease Inhibitor"/>
    <property type="match status" value="1"/>
</dbReference>
<name>A0A9Q0FC19_9ROSI</name>
<dbReference type="InterPro" id="IPR032675">
    <property type="entry name" value="LRR_dom_sf"/>
</dbReference>
<evidence type="ECO:0000313" key="3">
    <source>
        <dbReference type="Proteomes" id="UP001141552"/>
    </source>
</evidence>
<dbReference type="PANTHER" id="PTHR47186:SF33">
    <property type="entry name" value="NB-ARC DOMAIN-CONTAINING PROTEIN"/>
    <property type="match status" value="1"/>
</dbReference>
<evidence type="ECO:0000259" key="1">
    <source>
        <dbReference type="Pfam" id="PF25019"/>
    </source>
</evidence>
<dbReference type="EMBL" id="JAKUCV010006151">
    <property type="protein sequence ID" value="KAJ4828522.1"/>
    <property type="molecule type" value="Genomic_DNA"/>
</dbReference>
<dbReference type="Pfam" id="PF25019">
    <property type="entry name" value="LRR_R13L1-DRL21"/>
    <property type="match status" value="1"/>
</dbReference>
<sequence>MPPQLGQLTKLVVLTVFFIGKGKNYSIAELGPLEHLRGELCIWNLGNVVHPSHATVANLKGKRYIEKLVLRWSEDDKVHNRSLSGQILEQLRPSSYLKALEVHNYPGVRFPNWLGREHCPVLVRLNL</sequence>
<feature type="domain" description="R13L1/DRL21-like LRR repeat region" evidence="1">
    <location>
        <begin position="27"/>
        <end position="127"/>
    </location>
</feature>
<dbReference type="OrthoDB" id="844910at2759"/>